<accession>A0A553RJK9</accession>
<feature type="region of interest" description="Disordered" evidence="1">
    <location>
        <begin position="417"/>
        <end position="575"/>
    </location>
</feature>
<organism evidence="2 3">
    <name type="scientific">Danionella cerebrum</name>
    <dbReference type="NCBI Taxonomy" id="2873325"/>
    <lineage>
        <taxon>Eukaryota</taxon>
        <taxon>Metazoa</taxon>
        <taxon>Chordata</taxon>
        <taxon>Craniata</taxon>
        <taxon>Vertebrata</taxon>
        <taxon>Euteleostomi</taxon>
        <taxon>Actinopterygii</taxon>
        <taxon>Neopterygii</taxon>
        <taxon>Teleostei</taxon>
        <taxon>Ostariophysi</taxon>
        <taxon>Cypriniformes</taxon>
        <taxon>Danionidae</taxon>
        <taxon>Danioninae</taxon>
        <taxon>Danionella</taxon>
    </lineage>
</organism>
<feature type="compositionally biased region" description="Basic residues" evidence="1">
    <location>
        <begin position="547"/>
        <end position="559"/>
    </location>
</feature>
<protein>
    <recommendedName>
        <fullName evidence="4">RRM domain-containing protein</fullName>
    </recommendedName>
</protein>
<evidence type="ECO:0000256" key="1">
    <source>
        <dbReference type="SAM" id="MobiDB-lite"/>
    </source>
</evidence>
<dbReference type="SUPFAM" id="SSF54928">
    <property type="entry name" value="RNA-binding domain, RBD"/>
    <property type="match status" value="1"/>
</dbReference>
<gene>
    <name evidence="2" type="ORF">DNTS_019002</name>
</gene>
<feature type="region of interest" description="Disordered" evidence="1">
    <location>
        <begin position="250"/>
        <end position="333"/>
    </location>
</feature>
<name>A0A553RJK9_9TELE</name>
<reference evidence="2 3" key="1">
    <citation type="journal article" date="2019" name="Sci. Data">
        <title>Hybrid genome assembly and annotation of Danionella translucida.</title>
        <authorList>
            <person name="Kadobianskyi M."/>
            <person name="Schulze L."/>
            <person name="Schuelke M."/>
            <person name="Judkewitz B."/>
        </authorList>
    </citation>
    <scope>NUCLEOTIDE SEQUENCE [LARGE SCALE GENOMIC DNA]</scope>
    <source>
        <strain evidence="2 3">Bolton</strain>
    </source>
</reference>
<dbReference type="STRING" id="623744.A0A553RJK9"/>
<dbReference type="PANTHER" id="PTHR12484:SF4">
    <property type="entry name" value="A-KINASE ANCHOR PROTEIN 17A"/>
    <property type="match status" value="1"/>
</dbReference>
<dbReference type="InterPro" id="IPR056852">
    <property type="entry name" value="AK17A/B"/>
</dbReference>
<feature type="compositionally biased region" description="Basic residues" evidence="1">
    <location>
        <begin position="504"/>
        <end position="521"/>
    </location>
</feature>
<dbReference type="CDD" id="cd12264">
    <property type="entry name" value="RRM_AKAP17A"/>
    <property type="match status" value="1"/>
</dbReference>
<dbReference type="OrthoDB" id="1918237at2759"/>
<dbReference type="GO" id="GO:0003676">
    <property type="term" value="F:nucleic acid binding"/>
    <property type="evidence" value="ECO:0007669"/>
    <property type="project" value="InterPro"/>
</dbReference>
<dbReference type="Gene3D" id="3.30.70.330">
    <property type="match status" value="1"/>
</dbReference>
<keyword evidence="3" id="KW-1185">Reference proteome</keyword>
<feature type="compositionally biased region" description="Basic and acidic residues" evidence="1">
    <location>
        <begin position="421"/>
        <end position="439"/>
    </location>
</feature>
<dbReference type="Pfam" id="PF25015">
    <property type="entry name" value="RBD_AKAP-17A"/>
    <property type="match status" value="1"/>
</dbReference>
<dbReference type="Proteomes" id="UP000316079">
    <property type="component" value="Unassembled WGS sequence"/>
</dbReference>
<evidence type="ECO:0000313" key="2">
    <source>
        <dbReference type="EMBL" id="TRZ02350.1"/>
    </source>
</evidence>
<dbReference type="AlphaFoldDB" id="A0A553RJK9"/>
<feature type="compositionally biased region" description="Basic and acidic residues" evidence="1">
    <location>
        <begin position="446"/>
        <end position="476"/>
    </location>
</feature>
<feature type="compositionally biased region" description="Basic and acidic residues" evidence="1">
    <location>
        <begin position="522"/>
        <end position="546"/>
    </location>
</feature>
<comment type="caution">
    <text evidence="2">The sequence shown here is derived from an EMBL/GenBank/DDBJ whole genome shotgun (WGS) entry which is preliminary data.</text>
</comment>
<dbReference type="InterPro" id="IPR035979">
    <property type="entry name" value="RBD_domain_sf"/>
</dbReference>
<dbReference type="PANTHER" id="PTHR12484">
    <property type="entry name" value="B-LYMPHOCYTE ANTIGEN-RELATED"/>
    <property type="match status" value="1"/>
</dbReference>
<proteinExistence type="predicted"/>
<dbReference type="EMBL" id="SRMA01023984">
    <property type="protein sequence ID" value="TRZ02350.1"/>
    <property type="molecule type" value="Genomic_DNA"/>
</dbReference>
<evidence type="ECO:0008006" key="4">
    <source>
        <dbReference type="Google" id="ProtNLM"/>
    </source>
</evidence>
<evidence type="ECO:0000313" key="3">
    <source>
        <dbReference type="Proteomes" id="UP000316079"/>
    </source>
</evidence>
<dbReference type="InterPro" id="IPR012677">
    <property type="entry name" value="Nucleotide-bd_a/b_plait_sf"/>
</dbReference>
<sequence>MEASEAVVLCPQYNLYLKPISRVTVSVSLPLLKTPGRSVSSWEVMERLKAMVKPETFSSLRISKSTVEFLRFEGEVENRSVVKRILGKLEGKTIKLSGFTDPLKIRSVENKVDFPTRHDWDSFFRDANDMNETVPGERPDTVHLEGLPCRWFTQKGLFPERPSEMVLQTVFQCFGPVRAVDIPMLDPYRQEERSFSTFSFGGNLHFEGYVQYEDHSGFVRAMDALRGMKLMLRGDDGKEATSTIKVTFDTTKHLSESSLKKRQQERQKLQELEKQREEQKRREKEEEERKKEEERKQREQEQEEKLRRREEKLRRKEQKLMEKQQKKQQREQEQQQRKLQIKIRMEERKLLLAQRNLQSIRLVAELLNRAKQQELEKQQRLRQTQAEELRRVEAQKSLALDLQRKEQELRQRILGNLINKSKADTPRNTETVKEGQEGKQRKKKNKSDEQKKIESQKRKDKKEKRSDAETEKRESVQTRMKKRSTEGNRRNQSPSRRSRENSRRRYRSHSRSRSRTRRKRSSRDYSRSRSRSDSSSRNPRSRDYSRGHSRHKFHSRSRSGSRDSRRNSHHRSRRY</sequence>